<comment type="caution">
    <text evidence="1">The sequence shown here is derived from an EMBL/GenBank/DDBJ whole genome shotgun (WGS) entry which is preliminary data.</text>
</comment>
<accession>X0RR41</accession>
<proteinExistence type="predicted"/>
<gene>
    <name evidence="1" type="ORF">S01H1_15174</name>
</gene>
<organism evidence="1">
    <name type="scientific">marine sediment metagenome</name>
    <dbReference type="NCBI Taxonomy" id="412755"/>
    <lineage>
        <taxon>unclassified sequences</taxon>
        <taxon>metagenomes</taxon>
        <taxon>ecological metagenomes</taxon>
    </lineage>
</organism>
<evidence type="ECO:0008006" key="2">
    <source>
        <dbReference type="Google" id="ProtNLM"/>
    </source>
</evidence>
<dbReference type="EMBL" id="BARS01007923">
    <property type="protein sequence ID" value="GAF71248.1"/>
    <property type="molecule type" value="Genomic_DNA"/>
</dbReference>
<evidence type="ECO:0000313" key="1">
    <source>
        <dbReference type="EMBL" id="GAF71248.1"/>
    </source>
</evidence>
<name>X0RR41_9ZZZZ</name>
<sequence>MSIKTKQEPLTLVGGVELQYRPLPGLDVADYIEEHTGRASATGVFDDLAVSGRGITLDKLDLETLAVLGSALAHLLTGGDEKKSLRTHVIEHCARFQVQAKDGDGWVDLFSDDADAAVDVINKHLEFADMSELVITIAMSVITPLLARLASVAAARQQKSAKLSAEPSTES</sequence>
<reference evidence="1" key="1">
    <citation type="journal article" date="2014" name="Front. Microbiol.">
        <title>High frequency of phylogenetically diverse reductive dehalogenase-homologous genes in deep subseafloor sedimentary metagenomes.</title>
        <authorList>
            <person name="Kawai M."/>
            <person name="Futagami T."/>
            <person name="Toyoda A."/>
            <person name="Takaki Y."/>
            <person name="Nishi S."/>
            <person name="Hori S."/>
            <person name="Arai W."/>
            <person name="Tsubouchi T."/>
            <person name="Morono Y."/>
            <person name="Uchiyama I."/>
            <person name="Ito T."/>
            <person name="Fujiyama A."/>
            <person name="Inagaki F."/>
            <person name="Takami H."/>
        </authorList>
    </citation>
    <scope>NUCLEOTIDE SEQUENCE</scope>
    <source>
        <strain evidence="1">Expedition CK06-06</strain>
    </source>
</reference>
<dbReference type="AlphaFoldDB" id="X0RR41"/>
<protein>
    <recommendedName>
        <fullName evidence="2">Tail assembly chaperone</fullName>
    </recommendedName>
</protein>